<dbReference type="HOGENOM" id="CLU_1270844_0_0_9"/>
<evidence type="ECO:0000313" key="2">
    <source>
        <dbReference type="Proteomes" id="UP000005439"/>
    </source>
</evidence>
<reference evidence="2" key="1">
    <citation type="submission" date="2011-12" db="EMBL/GenBank/DDBJ databases">
        <title>The complete genome of chromosome of Sulfobacillus acidophilus DSM 10332.</title>
        <authorList>
            <person name="Lucas S."/>
            <person name="Han J."/>
            <person name="Lapidus A."/>
            <person name="Bruce D."/>
            <person name="Goodwin L."/>
            <person name="Pitluck S."/>
            <person name="Peters L."/>
            <person name="Kyrpides N."/>
            <person name="Mavromatis K."/>
            <person name="Ivanova N."/>
            <person name="Mikhailova N."/>
            <person name="Chertkov O."/>
            <person name="Saunders E."/>
            <person name="Detter J.C."/>
            <person name="Tapia R."/>
            <person name="Han C."/>
            <person name="Land M."/>
            <person name="Hauser L."/>
            <person name="Markowitz V."/>
            <person name="Cheng J.-F."/>
            <person name="Hugenholtz P."/>
            <person name="Woyke T."/>
            <person name="Wu D."/>
            <person name="Pukall R."/>
            <person name="Gehrich-Schroeter G."/>
            <person name="Schneider S."/>
            <person name="Klenk H.-P."/>
            <person name="Eisen J.A."/>
        </authorList>
    </citation>
    <scope>NUCLEOTIDE SEQUENCE [LARGE SCALE GENOMIC DNA]</scope>
    <source>
        <strain evidence="2">ATCC 700253 / DSM 10332 / NAL</strain>
    </source>
</reference>
<sequence length="206" mass="23726">MAQRYFSNIYWHFVGRPANVPADVDEPIDYTADGRTLKSDRITTDIVEDILESGRLAATARDVVETPENRLVIGPFCSVTDIPWKDLEIHATYYGHTAIGFRPEVIYRQGWNPVWYVHPQLVRTLSPHAGARWLPWVKVTDFSPHAGHSFYHEREWRHLGDFRFDPATAVAAILVPQSRLEWAQKLVAAHRWTAISVVAWDLIRWG</sequence>
<organism evidence="1 2">
    <name type="scientific">Sulfobacillus acidophilus (strain ATCC 700253 / DSM 10332 / NAL)</name>
    <dbReference type="NCBI Taxonomy" id="679936"/>
    <lineage>
        <taxon>Bacteria</taxon>
        <taxon>Bacillati</taxon>
        <taxon>Bacillota</taxon>
        <taxon>Clostridia</taxon>
        <taxon>Eubacteriales</taxon>
        <taxon>Clostridiales Family XVII. Incertae Sedis</taxon>
        <taxon>Sulfobacillus</taxon>
    </lineage>
</organism>
<name>G8TSD6_SULAD</name>
<dbReference type="KEGG" id="sap:Sulac_2058"/>
<reference evidence="1 2" key="2">
    <citation type="journal article" date="2012" name="Stand. Genomic Sci.">
        <title>Complete genome sequence of the moderately thermophilic mineral-sulfide-oxidizing firmicute Sulfobacillus acidophilus type strain (NAL(T)).</title>
        <authorList>
            <person name="Anderson I."/>
            <person name="Chertkov O."/>
            <person name="Chen A."/>
            <person name="Saunders E."/>
            <person name="Lapidus A."/>
            <person name="Nolan M."/>
            <person name="Lucas S."/>
            <person name="Hammon N."/>
            <person name="Deshpande S."/>
            <person name="Cheng J.F."/>
            <person name="Han C."/>
            <person name="Tapia R."/>
            <person name="Goodwin L.A."/>
            <person name="Pitluck S."/>
            <person name="Liolios K."/>
            <person name="Pagani I."/>
            <person name="Ivanova N."/>
            <person name="Mikhailova N."/>
            <person name="Pati A."/>
            <person name="Palaniappan K."/>
            <person name="Land M."/>
            <person name="Pan C."/>
            <person name="Rohde M."/>
            <person name="Pukall R."/>
            <person name="Goker M."/>
            <person name="Detter J.C."/>
            <person name="Woyke T."/>
            <person name="Bristow J."/>
            <person name="Eisen J.A."/>
            <person name="Markowitz V."/>
            <person name="Hugenholtz P."/>
            <person name="Kyrpides N.C."/>
            <person name="Klenk H.P."/>
            <person name="Mavromatis K."/>
        </authorList>
    </citation>
    <scope>NUCLEOTIDE SEQUENCE [LARGE SCALE GENOMIC DNA]</scope>
    <source>
        <strain evidence="2">ATCC 700253 / DSM 10332 / NAL</strain>
    </source>
</reference>
<protein>
    <submittedName>
        <fullName evidence="1">Uncharacterized protein</fullName>
    </submittedName>
</protein>
<dbReference type="InterPro" id="IPR021223">
    <property type="entry name" value="AbiGi"/>
</dbReference>
<dbReference type="EMBL" id="CP003179">
    <property type="protein sequence ID" value="AEW05548.1"/>
    <property type="molecule type" value="Genomic_DNA"/>
</dbReference>
<dbReference type="Pfam" id="PF10899">
    <property type="entry name" value="AbiGi"/>
    <property type="match status" value="1"/>
</dbReference>
<dbReference type="AlphaFoldDB" id="G8TSD6"/>
<proteinExistence type="predicted"/>
<keyword evidence="2" id="KW-1185">Reference proteome</keyword>
<gene>
    <name evidence="1" type="ordered locus">Sulac_2058</name>
</gene>
<dbReference type="Proteomes" id="UP000005439">
    <property type="component" value="Chromosome"/>
</dbReference>
<dbReference type="PATRIC" id="fig|679936.5.peg.2123"/>
<accession>G8TSD6</accession>
<evidence type="ECO:0000313" key="1">
    <source>
        <dbReference type="EMBL" id="AEW05548.1"/>
    </source>
</evidence>